<sequence>MISTLDKEWQVWLDENLARPCDPLELYDIMRSAGFSNSTLQAVMGNAYPPQYKDAPYPASIDYQALSQRMERPEMQGIAQRFPSDEVQLYTIDNFLTEAECQQLIEHGRERLTPSQTTHSNGDPYFRTSMTCHLEMHTYPFIKAIDEKISHALGIRWPYSEPIQMQAYQVGQELKAHHDYFPLNPDIYPKVAGKAGQRTWTFAVYLNEVEQGGGTYFPYLDHTIYPKTGRAAIWNNLAADGVINRQTLHCGMPVESGEKFIITKWFREHGFGSVFI</sequence>
<evidence type="ECO:0000256" key="2">
    <source>
        <dbReference type="ARBA" id="ARBA00022723"/>
    </source>
</evidence>
<dbReference type="PANTHER" id="PTHR10869:SF246">
    <property type="entry name" value="TRANSMEMBRANE PROLYL 4-HYDROXYLASE"/>
    <property type="match status" value="1"/>
</dbReference>
<dbReference type="InterPro" id="IPR006620">
    <property type="entry name" value="Pro_4_hyd_alph"/>
</dbReference>
<accession>A0A975F8N9</accession>
<dbReference type="AlphaFoldDB" id="A0A975F8N9"/>
<gene>
    <name evidence="8" type="ORF">J9260_15315</name>
</gene>
<dbReference type="InterPro" id="IPR045054">
    <property type="entry name" value="P4HA-like"/>
</dbReference>
<dbReference type="Gene3D" id="2.60.120.620">
    <property type="entry name" value="q2cbj1_9rhob like domain"/>
    <property type="match status" value="1"/>
</dbReference>
<evidence type="ECO:0000313" key="8">
    <source>
        <dbReference type="EMBL" id="QTR53056.1"/>
    </source>
</evidence>
<dbReference type="KEGG" id="tun:J9260_15315"/>
<dbReference type="PROSITE" id="PS51471">
    <property type="entry name" value="FE2OG_OXY"/>
    <property type="match status" value="1"/>
</dbReference>
<keyword evidence="5" id="KW-0560">Oxidoreductase</keyword>
<dbReference type="RefSeq" id="WP_210218583.1">
    <property type="nucleotide sequence ID" value="NZ_CP072793.1"/>
</dbReference>
<keyword evidence="6" id="KW-0408">Iron</keyword>
<dbReference type="GO" id="GO:0005506">
    <property type="term" value="F:iron ion binding"/>
    <property type="evidence" value="ECO:0007669"/>
    <property type="project" value="InterPro"/>
</dbReference>
<name>A0A975F8N9_9GAMM</name>
<evidence type="ECO:0000256" key="4">
    <source>
        <dbReference type="ARBA" id="ARBA00022964"/>
    </source>
</evidence>
<dbReference type="SMART" id="SM00702">
    <property type="entry name" value="P4Hc"/>
    <property type="match status" value="1"/>
</dbReference>
<keyword evidence="2" id="KW-0479">Metal-binding</keyword>
<proteinExistence type="predicted"/>
<keyword evidence="3" id="KW-0847">Vitamin C</keyword>
<dbReference type="Proteomes" id="UP000672009">
    <property type="component" value="Chromosome"/>
</dbReference>
<dbReference type="EMBL" id="CP072793">
    <property type="protein sequence ID" value="QTR53056.1"/>
    <property type="molecule type" value="Genomic_DNA"/>
</dbReference>
<evidence type="ECO:0000256" key="5">
    <source>
        <dbReference type="ARBA" id="ARBA00023002"/>
    </source>
</evidence>
<protein>
    <submittedName>
        <fullName evidence="8">2OG-Fe(II) oxygenase</fullName>
    </submittedName>
</protein>
<comment type="cofactor">
    <cofactor evidence="1">
        <name>L-ascorbate</name>
        <dbReference type="ChEBI" id="CHEBI:38290"/>
    </cofactor>
</comment>
<evidence type="ECO:0000259" key="7">
    <source>
        <dbReference type="PROSITE" id="PS51471"/>
    </source>
</evidence>
<dbReference type="InterPro" id="IPR005123">
    <property type="entry name" value="Oxoglu/Fe-dep_dioxygenase_dom"/>
</dbReference>
<dbReference type="GO" id="GO:0031418">
    <property type="term" value="F:L-ascorbic acid binding"/>
    <property type="evidence" value="ECO:0007669"/>
    <property type="project" value="UniProtKB-KW"/>
</dbReference>
<dbReference type="InterPro" id="IPR044862">
    <property type="entry name" value="Pro_4_hyd_alph_FE2OG_OXY"/>
</dbReference>
<evidence type="ECO:0000256" key="1">
    <source>
        <dbReference type="ARBA" id="ARBA00001961"/>
    </source>
</evidence>
<feature type="domain" description="Fe2OG dioxygenase" evidence="7">
    <location>
        <begin position="159"/>
        <end position="268"/>
    </location>
</feature>
<dbReference type="GO" id="GO:0004656">
    <property type="term" value="F:procollagen-proline 4-dioxygenase activity"/>
    <property type="evidence" value="ECO:0007669"/>
    <property type="project" value="TreeGrafter"/>
</dbReference>
<reference evidence="8" key="1">
    <citation type="submission" date="2021-04" db="EMBL/GenBank/DDBJ databases">
        <title>Genomics, taxonomy and metabolism of representatives of sulfur bacteria of the genus Thiothrix: Thiothrix fructosivorans QT, Thiothrix unzii A1T and three new species, Thiothrix subterranea sp. nov., Thiothrix litoralis sp. nov. and 'Candidatus Thiothrix anitrata' sp. nov.</title>
        <authorList>
            <person name="Ravin N.V."/>
            <person name="Smolyakov D."/>
            <person name="Rudenko T.S."/>
            <person name="Mardanov A.V."/>
            <person name="Beletsky A.V."/>
            <person name="Markov N.D."/>
            <person name="Fomenkov A.I."/>
            <person name="Roberts R.J."/>
            <person name="Karnachuk O.V."/>
            <person name="Novikov A."/>
            <person name="Grabovich M.Y."/>
        </authorList>
    </citation>
    <scope>NUCLEOTIDE SEQUENCE</scope>
    <source>
        <strain evidence="8">A1</strain>
    </source>
</reference>
<dbReference type="PANTHER" id="PTHR10869">
    <property type="entry name" value="PROLYL 4-HYDROXYLASE ALPHA SUBUNIT"/>
    <property type="match status" value="1"/>
</dbReference>
<dbReference type="Pfam" id="PF13640">
    <property type="entry name" value="2OG-FeII_Oxy_3"/>
    <property type="match status" value="1"/>
</dbReference>
<evidence type="ECO:0000256" key="6">
    <source>
        <dbReference type="ARBA" id="ARBA00023004"/>
    </source>
</evidence>
<evidence type="ECO:0000313" key="9">
    <source>
        <dbReference type="Proteomes" id="UP000672009"/>
    </source>
</evidence>
<keyword evidence="9" id="KW-1185">Reference proteome</keyword>
<evidence type="ECO:0000256" key="3">
    <source>
        <dbReference type="ARBA" id="ARBA00022896"/>
    </source>
</evidence>
<keyword evidence="4" id="KW-0223">Dioxygenase</keyword>
<organism evidence="8 9">
    <name type="scientific">Thiothrix unzii</name>
    <dbReference type="NCBI Taxonomy" id="111769"/>
    <lineage>
        <taxon>Bacteria</taxon>
        <taxon>Pseudomonadati</taxon>
        <taxon>Pseudomonadota</taxon>
        <taxon>Gammaproteobacteria</taxon>
        <taxon>Thiotrichales</taxon>
        <taxon>Thiotrichaceae</taxon>
        <taxon>Thiothrix</taxon>
    </lineage>
</organism>